<dbReference type="AlphaFoldDB" id="A0A9X1QLA2"/>
<dbReference type="Proteomes" id="UP001139410">
    <property type="component" value="Unassembled WGS sequence"/>
</dbReference>
<sequence length="71" mass="8276">MSEDLRNSWKLWAGGIAFLAIFWLLLRSGLLKSFVEDVPTAWFWLVVGMLAIWNLGKFGWGLWQRRASKPH</sequence>
<proteinExistence type="predicted"/>
<protein>
    <submittedName>
        <fullName evidence="2">Uncharacterized protein</fullName>
    </submittedName>
</protein>
<evidence type="ECO:0000313" key="3">
    <source>
        <dbReference type="Proteomes" id="UP001139410"/>
    </source>
</evidence>
<evidence type="ECO:0000256" key="1">
    <source>
        <dbReference type="SAM" id="Phobius"/>
    </source>
</evidence>
<feature type="transmembrane region" description="Helical" evidence="1">
    <location>
        <begin position="12"/>
        <end position="30"/>
    </location>
</feature>
<comment type="caution">
    <text evidence="2">The sequence shown here is derived from an EMBL/GenBank/DDBJ whole genome shotgun (WGS) entry which is preliminary data.</text>
</comment>
<feature type="transmembrane region" description="Helical" evidence="1">
    <location>
        <begin position="42"/>
        <end position="63"/>
    </location>
</feature>
<evidence type="ECO:0000313" key="2">
    <source>
        <dbReference type="EMBL" id="MCF2514008.1"/>
    </source>
</evidence>
<reference evidence="2" key="1">
    <citation type="submission" date="2022-01" db="EMBL/GenBank/DDBJ databases">
        <authorList>
            <person name="Jo J.-H."/>
            <person name="Im W.-T."/>
        </authorList>
    </citation>
    <scope>NUCLEOTIDE SEQUENCE</scope>
    <source>
        <strain evidence="2">G124</strain>
    </source>
</reference>
<dbReference type="RefSeq" id="WP_235066493.1">
    <property type="nucleotide sequence ID" value="NZ_JAKFGM010000001.1"/>
</dbReference>
<keyword evidence="1" id="KW-0812">Transmembrane</keyword>
<gene>
    <name evidence="2" type="ORF">LVY65_02845</name>
</gene>
<dbReference type="EMBL" id="JAKFGM010000001">
    <property type="protein sequence ID" value="MCF2514008.1"/>
    <property type="molecule type" value="Genomic_DNA"/>
</dbReference>
<keyword evidence="1" id="KW-0472">Membrane</keyword>
<name>A0A9X1QLA2_9SPHN</name>
<accession>A0A9X1QLA2</accession>
<keyword evidence="1" id="KW-1133">Transmembrane helix</keyword>
<organism evidence="2 3">
    <name type="scientific">Sphingomonas cremea</name>
    <dbReference type="NCBI Taxonomy" id="2904799"/>
    <lineage>
        <taxon>Bacteria</taxon>
        <taxon>Pseudomonadati</taxon>
        <taxon>Pseudomonadota</taxon>
        <taxon>Alphaproteobacteria</taxon>
        <taxon>Sphingomonadales</taxon>
        <taxon>Sphingomonadaceae</taxon>
        <taxon>Sphingomonas</taxon>
    </lineage>
</organism>
<keyword evidence="3" id="KW-1185">Reference proteome</keyword>